<proteinExistence type="predicted"/>
<evidence type="ECO:0000313" key="8">
    <source>
        <dbReference type="EMBL" id="PIN04079.1"/>
    </source>
</evidence>
<protein>
    <recommendedName>
        <fullName evidence="2">RING-type E3 ubiquitin transferase</fullName>
        <ecNumber evidence="2">2.3.2.27</ecNumber>
    </recommendedName>
</protein>
<reference evidence="9" key="1">
    <citation type="journal article" date="2018" name="Gigascience">
        <title>Genome assembly of the Pink Ipe (Handroanthus impetiginosus, Bignoniaceae), a highly valued, ecologically keystone Neotropical timber forest tree.</title>
        <authorList>
            <person name="Silva-Junior O.B."/>
            <person name="Grattapaglia D."/>
            <person name="Novaes E."/>
            <person name="Collevatti R.G."/>
        </authorList>
    </citation>
    <scope>NUCLEOTIDE SEQUENCE [LARGE SCALE GENOMIC DNA]</scope>
    <source>
        <strain evidence="9">cv. UFG-1</strain>
    </source>
</reference>
<comment type="catalytic activity">
    <reaction evidence="1">
        <text>S-ubiquitinyl-[E2 ubiquitin-conjugating enzyme]-L-cysteine + [acceptor protein]-L-lysine = [E2 ubiquitin-conjugating enzyme]-L-cysteine + N(6)-ubiquitinyl-[acceptor protein]-L-lysine.</text>
        <dbReference type="EC" id="2.3.2.27"/>
    </reaction>
</comment>
<keyword evidence="4 6" id="KW-0863">Zinc-finger</keyword>
<evidence type="ECO:0000259" key="7">
    <source>
        <dbReference type="PROSITE" id="PS50089"/>
    </source>
</evidence>
<dbReference type="CDD" id="cd16454">
    <property type="entry name" value="RING-H2_PA-TM-RING"/>
    <property type="match status" value="1"/>
</dbReference>
<dbReference type="InterPro" id="IPR011016">
    <property type="entry name" value="Znf_RING-CH"/>
</dbReference>
<evidence type="ECO:0000256" key="1">
    <source>
        <dbReference type="ARBA" id="ARBA00000900"/>
    </source>
</evidence>
<evidence type="ECO:0000313" key="9">
    <source>
        <dbReference type="Proteomes" id="UP000231279"/>
    </source>
</evidence>
<dbReference type="SMART" id="SM00744">
    <property type="entry name" value="RINGv"/>
    <property type="match status" value="1"/>
</dbReference>
<dbReference type="Gene3D" id="3.30.40.10">
    <property type="entry name" value="Zinc/RING finger domain, C3HC4 (zinc finger)"/>
    <property type="match status" value="1"/>
</dbReference>
<dbReference type="GO" id="GO:0061630">
    <property type="term" value="F:ubiquitin protein ligase activity"/>
    <property type="evidence" value="ECO:0007669"/>
    <property type="project" value="UniProtKB-EC"/>
</dbReference>
<dbReference type="GO" id="GO:0005737">
    <property type="term" value="C:cytoplasm"/>
    <property type="evidence" value="ECO:0007669"/>
    <property type="project" value="TreeGrafter"/>
</dbReference>
<organism evidence="8 9">
    <name type="scientific">Handroanthus impetiginosus</name>
    <dbReference type="NCBI Taxonomy" id="429701"/>
    <lineage>
        <taxon>Eukaryota</taxon>
        <taxon>Viridiplantae</taxon>
        <taxon>Streptophyta</taxon>
        <taxon>Embryophyta</taxon>
        <taxon>Tracheophyta</taxon>
        <taxon>Spermatophyta</taxon>
        <taxon>Magnoliopsida</taxon>
        <taxon>eudicotyledons</taxon>
        <taxon>Gunneridae</taxon>
        <taxon>Pentapetalae</taxon>
        <taxon>asterids</taxon>
        <taxon>lamiids</taxon>
        <taxon>Lamiales</taxon>
        <taxon>Bignoniaceae</taxon>
        <taxon>Crescentiina</taxon>
        <taxon>Tabebuia alliance</taxon>
        <taxon>Handroanthus</taxon>
    </lineage>
</organism>
<keyword evidence="8" id="KW-0436">Ligase</keyword>
<dbReference type="Pfam" id="PF13639">
    <property type="entry name" value="zf-RING_2"/>
    <property type="match status" value="1"/>
</dbReference>
<evidence type="ECO:0000256" key="6">
    <source>
        <dbReference type="PROSITE-ProRule" id="PRU00175"/>
    </source>
</evidence>
<dbReference type="AlphaFoldDB" id="A0A2G9GFL4"/>
<comment type="caution">
    <text evidence="8">The sequence shown here is derived from an EMBL/GenBank/DDBJ whole genome shotgun (WGS) entry which is preliminary data.</text>
</comment>
<dbReference type="STRING" id="429701.A0A2G9GFL4"/>
<dbReference type="InterPro" id="IPR013083">
    <property type="entry name" value="Znf_RING/FYVE/PHD"/>
</dbReference>
<evidence type="ECO:0000256" key="4">
    <source>
        <dbReference type="ARBA" id="ARBA00022771"/>
    </source>
</evidence>
<accession>A0A2G9GFL4</accession>
<feature type="domain" description="RING-type" evidence="7">
    <location>
        <begin position="196"/>
        <end position="237"/>
    </location>
</feature>
<keyword evidence="5" id="KW-0862">Zinc</keyword>
<dbReference type="InterPro" id="IPR001841">
    <property type="entry name" value="Znf_RING"/>
</dbReference>
<sequence>MAECTQYCEQLLYFDTKRHIKRSFTTQNEPTSSTSFTSSTAPEFHINFHLSCKANIYNWVPNDDSSRPQLLRRLRGPTIRKLIRLNLKQFQSKKTARKIIGKRIKKWPVWPDGRRFLIDFVLKKAWEKIESMPPSHNAVHLYMRVIPKHIHTFDEEDEIRYAIRRSMEGSMDGMVPAAESSIESLENATLLESGNCAICLEEFVNGGESVAMPCSHIFHRDCIKKWLSTSHYCPICRFQMPTS</sequence>
<evidence type="ECO:0000256" key="2">
    <source>
        <dbReference type="ARBA" id="ARBA00012483"/>
    </source>
</evidence>
<dbReference type="EC" id="2.3.2.27" evidence="2"/>
<name>A0A2G9GFL4_9LAMI</name>
<dbReference type="EMBL" id="NKXS01005286">
    <property type="protein sequence ID" value="PIN04079.1"/>
    <property type="molecule type" value="Genomic_DNA"/>
</dbReference>
<dbReference type="OrthoDB" id="4348522at2759"/>
<dbReference type="PROSITE" id="PS50089">
    <property type="entry name" value="ZF_RING_2"/>
    <property type="match status" value="1"/>
</dbReference>
<dbReference type="GO" id="GO:0008270">
    <property type="term" value="F:zinc ion binding"/>
    <property type="evidence" value="ECO:0007669"/>
    <property type="project" value="UniProtKB-KW"/>
</dbReference>
<gene>
    <name evidence="8" type="ORF">CDL12_23392</name>
</gene>
<dbReference type="PANTHER" id="PTHR15710">
    <property type="entry name" value="E3 UBIQUITIN-PROTEIN LIGASE PRAJA"/>
    <property type="match status" value="1"/>
</dbReference>
<dbReference type="PANTHER" id="PTHR15710:SF77">
    <property type="entry name" value="RING-H2 FINGER PROTEIN ATL21B"/>
    <property type="match status" value="1"/>
</dbReference>
<dbReference type="Proteomes" id="UP000231279">
    <property type="component" value="Unassembled WGS sequence"/>
</dbReference>
<evidence type="ECO:0000256" key="5">
    <source>
        <dbReference type="ARBA" id="ARBA00022833"/>
    </source>
</evidence>
<dbReference type="SMART" id="SM00184">
    <property type="entry name" value="RING"/>
    <property type="match status" value="1"/>
</dbReference>
<dbReference type="GO" id="GO:0016567">
    <property type="term" value="P:protein ubiquitination"/>
    <property type="evidence" value="ECO:0007669"/>
    <property type="project" value="TreeGrafter"/>
</dbReference>
<keyword evidence="3" id="KW-0479">Metal-binding</keyword>
<evidence type="ECO:0000256" key="3">
    <source>
        <dbReference type="ARBA" id="ARBA00022723"/>
    </source>
</evidence>
<dbReference type="GO" id="GO:0016874">
    <property type="term" value="F:ligase activity"/>
    <property type="evidence" value="ECO:0007669"/>
    <property type="project" value="UniProtKB-KW"/>
</dbReference>
<dbReference type="SUPFAM" id="SSF57850">
    <property type="entry name" value="RING/U-box"/>
    <property type="match status" value="1"/>
</dbReference>
<keyword evidence="9" id="KW-1185">Reference proteome</keyword>